<dbReference type="AlphaFoldDB" id="A0A7D9J2B5"/>
<dbReference type="EMBL" id="CACRXK020010676">
    <property type="protein sequence ID" value="CAB4019898.1"/>
    <property type="molecule type" value="Genomic_DNA"/>
</dbReference>
<gene>
    <name evidence="1" type="ORF">PACLA_8A041322</name>
</gene>
<name>A0A7D9J2B5_PARCT</name>
<proteinExistence type="predicted"/>
<accession>A0A7D9J2B5</accession>
<comment type="caution">
    <text evidence="1">The sequence shown here is derived from an EMBL/GenBank/DDBJ whole genome shotgun (WGS) entry which is preliminary data.</text>
</comment>
<evidence type="ECO:0000313" key="1">
    <source>
        <dbReference type="EMBL" id="CAB4019898.1"/>
    </source>
</evidence>
<sequence length="140" mass="16334">MTFNVKMTIWDSHIFPLWYECTRLILQYYSLILEEKSYIFEGVYFGVCSWRSFGQIKSKGAVHIMFFKKAVNCELDVPVPNLPGMCELAIFYTLYKRSVISLAGQSLTLAIIKLYTENVKRSSQQGIVYQILQIYRLYGN</sequence>
<evidence type="ECO:0000313" key="2">
    <source>
        <dbReference type="Proteomes" id="UP001152795"/>
    </source>
</evidence>
<reference evidence="1" key="1">
    <citation type="submission" date="2020-04" db="EMBL/GenBank/DDBJ databases">
        <authorList>
            <person name="Alioto T."/>
            <person name="Alioto T."/>
            <person name="Gomez Garrido J."/>
        </authorList>
    </citation>
    <scope>NUCLEOTIDE SEQUENCE</scope>
    <source>
        <strain evidence="1">A484AB</strain>
    </source>
</reference>
<keyword evidence="2" id="KW-1185">Reference proteome</keyword>
<organism evidence="1 2">
    <name type="scientific">Paramuricea clavata</name>
    <name type="common">Red gorgonian</name>
    <name type="synonym">Violescent sea-whip</name>
    <dbReference type="NCBI Taxonomy" id="317549"/>
    <lineage>
        <taxon>Eukaryota</taxon>
        <taxon>Metazoa</taxon>
        <taxon>Cnidaria</taxon>
        <taxon>Anthozoa</taxon>
        <taxon>Octocorallia</taxon>
        <taxon>Malacalcyonacea</taxon>
        <taxon>Plexauridae</taxon>
        <taxon>Paramuricea</taxon>
    </lineage>
</organism>
<dbReference type="Proteomes" id="UP001152795">
    <property type="component" value="Unassembled WGS sequence"/>
</dbReference>
<protein>
    <submittedName>
        <fullName evidence="1">Uncharacterized protein</fullName>
    </submittedName>
</protein>